<proteinExistence type="inferred from homology"/>
<evidence type="ECO:0000256" key="1">
    <source>
        <dbReference type="ARBA" id="ARBA00004876"/>
    </source>
</evidence>
<dbReference type="Gene3D" id="1.10.3130.10">
    <property type="entry name" value="serine acetyltransferase, domain 1"/>
    <property type="match status" value="1"/>
</dbReference>
<evidence type="ECO:0000256" key="5">
    <source>
        <dbReference type="ARBA" id="ARBA00022679"/>
    </source>
</evidence>
<comment type="pathway">
    <text evidence="1">Amino-acid biosynthesis; L-cysteine biosynthesis; L-cysteine from L-serine: step 1/2.</text>
</comment>
<dbReference type="InterPro" id="IPR042122">
    <property type="entry name" value="Ser_AcTrfase_N_sf"/>
</dbReference>
<dbReference type="Pfam" id="PF00132">
    <property type="entry name" value="Hexapep"/>
    <property type="match status" value="1"/>
</dbReference>
<comment type="catalytic activity">
    <reaction evidence="8">
        <text>L-serine + acetyl-CoA = O-acetyl-L-serine + CoA</text>
        <dbReference type="Rhea" id="RHEA:24560"/>
        <dbReference type="ChEBI" id="CHEBI:33384"/>
        <dbReference type="ChEBI" id="CHEBI:57287"/>
        <dbReference type="ChEBI" id="CHEBI:57288"/>
        <dbReference type="ChEBI" id="CHEBI:58340"/>
        <dbReference type="EC" id="2.3.1.30"/>
    </reaction>
</comment>
<dbReference type="Gene3D" id="2.160.10.10">
    <property type="entry name" value="Hexapeptide repeat proteins"/>
    <property type="match status" value="1"/>
</dbReference>
<evidence type="ECO:0000313" key="10">
    <source>
        <dbReference type="Proteomes" id="UP000008467"/>
    </source>
</evidence>
<accession>F2JJV1</accession>
<dbReference type="EC" id="2.3.1.30" evidence="3"/>
<dbReference type="SUPFAM" id="SSF51161">
    <property type="entry name" value="Trimeric LpxA-like enzymes"/>
    <property type="match status" value="1"/>
</dbReference>
<sequence>MVKKIYKIIKNQIENLFYLYLPKEEWDDIGMITDIKNQVIDEICTRVGDDLIALREKDPAANDLEYVFNSYLSFRAVVYYRMANAIYYEKTLEEIKRRQISRLISEEAKVKTHVEIHPAAQIGKRFVIDHGVGSVIGETAIIGDNCYLLQGVIIGSRRIANNKPGKRHPTIGNNVQIGGGARILGPINIGDDVVINPNCVVTTNIPSQTVVSISNQMQIMYNKDREKVLIYGVIPKSNNKIEIHGRNLTKPRVYLVDENNNIILGVQLEVTTIEDSVICLTIKFTEEKKSPECKKMNIRIDFEDDFQIIIIEAVALGREGYKEQIG</sequence>
<dbReference type="CDD" id="cd03354">
    <property type="entry name" value="LbH_SAT"/>
    <property type="match status" value="1"/>
</dbReference>
<dbReference type="STRING" id="642492.Clole_1507"/>
<gene>
    <name evidence="9" type="ordered locus">Clole_1507</name>
</gene>
<evidence type="ECO:0000256" key="4">
    <source>
        <dbReference type="ARBA" id="ARBA00022605"/>
    </source>
</evidence>
<dbReference type="GO" id="GO:0009001">
    <property type="term" value="F:serine O-acetyltransferase activity"/>
    <property type="evidence" value="ECO:0007669"/>
    <property type="project" value="UniProtKB-EC"/>
</dbReference>
<keyword evidence="6" id="KW-0198">Cysteine biosynthesis</keyword>
<dbReference type="EMBL" id="CP002582">
    <property type="protein sequence ID" value="ADZ83233.1"/>
    <property type="molecule type" value="Genomic_DNA"/>
</dbReference>
<keyword evidence="4" id="KW-0028">Amino-acid biosynthesis</keyword>
<comment type="similarity">
    <text evidence="2">Belongs to the transferase hexapeptide repeat family.</text>
</comment>
<dbReference type="Proteomes" id="UP000008467">
    <property type="component" value="Chromosome"/>
</dbReference>
<evidence type="ECO:0000313" key="9">
    <source>
        <dbReference type="EMBL" id="ADZ83233.1"/>
    </source>
</evidence>
<dbReference type="KEGG" id="cle:Clole_1507"/>
<organism evidence="9 10">
    <name type="scientific">Cellulosilyticum lentocellum (strain ATCC 49066 / DSM 5427 / NCIMB 11756 / RHM5)</name>
    <name type="common">Clostridium lentocellum</name>
    <dbReference type="NCBI Taxonomy" id="642492"/>
    <lineage>
        <taxon>Bacteria</taxon>
        <taxon>Bacillati</taxon>
        <taxon>Bacillota</taxon>
        <taxon>Clostridia</taxon>
        <taxon>Lachnospirales</taxon>
        <taxon>Cellulosilyticaceae</taxon>
        <taxon>Cellulosilyticum</taxon>
    </lineage>
</organism>
<name>F2JJV1_CELLD</name>
<evidence type="ECO:0000256" key="7">
    <source>
        <dbReference type="ARBA" id="ARBA00023315"/>
    </source>
</evidence>
<dbReference type="InterPro" id="IPR045304">
    <property type="entry name" value="LbH_SAT"/>
</dbReference>
<evidence type="ECO:0000256" key="8">
    <source>
        <dbReference type="ARBA" id="ARBA00049486"/>
    </source>
</evidence>
<protein>
    <recommendedName>
        <fullName evidence="3">serine O-acetyltransferase</fullName>
        <ecNumber evidence="3">2.3.1.30</ecNumber>
    </recommendedName>
</protein>
<keyword evidence="10" id="KW-1185">Reference proteome</keyword>
<keyword evidence="7 9" id="KW-0012">Acyltransferase</keyword>
<reference evidence="9 10" key="1">
    <citation type="journal article" date="2011" name="J. Bacteriol.">
        <title>Complete genome sequence of the cellulose-degrading bacterium Cellulosilyticum lentocellum.</title>
        <authorList>
            <consortium name="US DOE Joint Genome Institute"/>
            <person name="Miller D.A."/>
            <person name="Suen G."/>
            <person name="Bruce D."/>
            <person name="Copeland A."/>
            <person name="Cheng J.F."/>
            <person name="Detter C."/>
            <person name="Goodwin L.A."/>
            <person name="Han C.S."/>
            <person name="Hauser L.J."/>
            <person name="Land M.L."/>
            <person name="Lapidus A."/>
            <person name="Lucas S."/>
            <person name="Meincke L."/>
            <person name="Pitluck S."/>
            <person name="Tapia R."/>
            <person name="Teshima H."/>
            <person name="Woyke T."/>
            <person name="Fox B.G."/>
            <person name="Angert E.R."/>
            <person name="Currie C.R."/>
        </authorList>
    </citation>
    <scope>NUCLEOTIDE SEQUENCE [LARGE SCALE GENOMIC DNA]</scope>
    <source>
        <strain evidence="10">ATCC 49066 / DSM 5427 / NCIMB 11756 / RHM5</strain>
    </source>
</reference>
<dbReference type="InterPro" id="IPR011004">
    <property type="entry name" value="Trimer_LpxA-like_sf"/>
</dbReference>
<dbReference type="RefSeq" id="WP_013656531.1">
    <property type="nucleotide sequence ID" value="NC_015275.1"/>
</dbReference>
<dbReference type="PANTHER" id="PTHR42811">
    <property type="entry name" value="SERINE ACETYLTRANSFERASE"/>
    <property type="match status" value="1"/>
</dbReference>
<dbReference type="AlphaFoldDB" id="F2JJV1"/>
<dbReference type="eggNOG" id="COG1045">
    <property type="taxonomic scope" value="Bacteria"/>
</dbReference>
<evidence type="ECO:0000256" key="2">
    <source>
        <dbReference type="ARBA" id="ARBA00007274"/>
    </source>
</evidence>
<dbReference type="InterPro" id="IPR001451">
    <property type="entry name" value="Hexapep"/>
</dbReference>
<dbReference type="HOGENOM" id="CLU_072791_0_0_9"/>
<evidence type="ECO:0000256" key="3">
    <source>
        <dbReference type="ARBA" id="ARBA00013266"/>
    </source>
</evidence>
<keyword evidence="5 9" id="KW-0808">Transferase</keyword>
<dbReference type="GO" id="GO:0019344">
    <property type="term" value="P:cysteine biosynthetic process"/>
    <property type="evidence" value="ECO:0007669"/>
    <property type="project" value="UniProtKB-KW"/>
</dbReference>
<evidence type="ECO:0000256" key="6">
    <source>
        <dbReference type="ARBA" id="ARBA00023192"/>
    </source>
</evidence>